<feature type="transmembrane region" description="Helical" evidence="1">
    <location>
        <begin position="12"/>
        <end position="34"/>
    </location>
</feature>
<organism evidence="2">
    <name type="scientific">freshwater metagenome</name>
    <dbReference type="NCBI Taxonomy" id="449393"/>
    <lineage>
        <taxon>unclassified sequences</taxon>
        <taxon>metagenomes</taxon>
        <taxon>ecological metagenomes</taxon>
    </lineage>
</organism>
<keyword evidence="1" id="KW-1133">Transmembrane helix</keyword>
<feature type="transmembrane region" description="Helical" evidence="1">
    <location>
        <begin position="114"/>
        <end position="135"/>
    </location>
</feature>
<accession>A0A6J6G356</accession>
<reference evidence="2" key="1">
    <citation type="submission" date="2020-05" db="EMBL/GenBank/DDBJ databases">
        <authorList>
            <person name="Chiriac C."/>
            <person name="Salcher M."/>
            <person name="Ghai R."/>
            <person name="Kavagutti S V."/>
        </authorList>
    </citation>
    <scope>NUCLEOTIDE SEQUENCE</scope>
</reference>
<feature type="transmembrane region" description="Helical" evidence="1">
    <location>
        <begin position="73"/>
        <end position="102"/>
    </location>
</feature>
<gene>
    <name evidence="2" type="ORF">UFOPK1807_00458</name>
</gene>
<evidence type="ECO:0000256" key="1">
    <source>
        <dbReference type="SAM" id="Phobius"/>
    </source>
</evidence>
<proteinExistence type="predicted"/>
<sequence>MGTISTKGLRVGLGARGVIGAIGLGFICLFQPLFRDASSLLWAKVLLVLAALVYVVFSLIWDRKFLPLTNIQLIVAILLLSISIISGEILFLALGLFLHALWDLWHLATQKRYVPWWYAGACVYVDLAAVALILINVH</sequence>
<evidence type="ECO:0000313" key="2">
    <source>
        <dbReference type="EMBL" id="CAB4594429.1"/>
    </source>
</evidence>
<name>A0A6J6G356_9ZZZZ</name>
<keyword evidence="1" id="KW-0472">Membrane</keyword>
<feature type="transmembrane region" description="Helical" evidence="1">
    <location>
        <begin position="40"/>
        <end position="61"/>
    </location>
</feature>
<protein>
    <submittedName>
        <fullName evidence="2">Unannotated protein</fullName>
    </submittedName>
</protein>
<dbReference type="EMBL" id="CAEZUI010000039">
    <property type="protein sequence ID" value="CAB4594429.1"/>
    <property type="molecule type" value="Genomic_DNA"/>
</dbReference>
<keyword evidence="1" id="KW-0812">Transmembrane</keyword>
<dbReference type="AlphaFoldDB" id="A0A6J6G356"/>